<name>A0ABS1ME82_9NOCA</name>
<feature type="transmembrane region" description="Helical" evidence="1">
    <location>
        <begin position="80"/>
        <end position="98"/>
    </location>
</feature>
<feature type="transmembrane region" description="Helical" evidence="1">
    <location>
        <begin position="42"/>
        <end position="68"/>
    </location>
</feature>
<keyword evidence="1" id="KW-0812">Transmembrane</keyword>
<dbReference type="Proteomes" id="UP000602198">
    <property type="component" value="Unassembled WGS sequence"/>
</dbReference>
<gene>
    <name evidence="2" type="ORF">JK358_31390</name>
</gene>
<evidence type="ECO:0000313" key="2">
    <source>
        <dbReference type="EMBL" id="MBL1078917.1"/>
    </source>
</evidence>
<feature type="transmembrane region" description="Helical" evidence="1">
    <location>
        <begin position="6"/>
        <end position="30"/>
    </location>
</feature>
<dbReference type="Pfam" id="PF11139">
    <property type="entry name" value="SfLAP"/>
    <property type="match status" value="1"/>
</dbReference>
<evidence type="ECO:0000256" key="1">
    <source>
        <dbReference type="SAM" id="Phobius"/>
    </source>
</evidence>
<feature type="transmembrane region" description="Helical" evidence="1">
    <location>
        <begin position="153"/>
        <end position="177"/>
    </location>
</feature>
<dbReference type="InterPro" id="IPR021315">
    <property type="entry name" value="Gap/Sap"/>
</dbReference>
<feature type="transmembrane region" description="Helical" evidence="1">
    <location>
        <begin position="118"/>
        <end position="141"/>
    </location>
</feature>
<feature type="transmembrane region" description="Helical" evidence="1">
    <location>
        <begin position="198"/>
        <end position="220"/>
    </location>
</feature>
<keyword evidence="1" id="KW-1133">Transmembrane helix</keyword>
<proteinExistence type="predicted"/>
<reference evidence="2 3" key="1">
    <citation type="submission" date="2021-01" db="EMBL/GenBank/DDBJ databases">
        <title>WGS of actinomycetes isolated from Thailand.</title>
        <authorList>
            <person name="Thawai C."/>
        </authorList>
    </citation>
    <scope>NUCLEOTIDE SEQUENCE [LARGE SCALE GENOMIC DNA]</scope>
    <source>
        <strain evidence="2 3">LPG 2</strain>
    </source>
</reference>
<keyword evidence="3" id="KW-1185">Reference proteome</keyword>
<sequence length="226" mass="23837">MLSLLLALLFFAFLDSLDVLLVGVTTAVIFDSKLGRRSPVPGGLSFLAGVFAVTTTFGICTVLGLSFLTDLVGFRVTPAIRYWGELGIGIALVVLAALPATAKGATPPWVPAIRRKPWALALAGVAIGLGQAPTAVPYLAGLAMLSAQHPIPAFWPVIVVVYCALALIPPLAVLALASRRTPGAQRFYRRVVRALARYGPVTLRILFAAIGIGLVVDAALHYRQLT</sequence>
<dbReference type="RefSeq" id="WP_201954780.1">
    <property type="nucleotide sequence ID" value="NZ_JAERRJ010000013.1"/>
</dbReference>
<comment type="caution">
    <text evidence="2">The sequence shown here is derived from an EMBL/GenBank/DDBJ whole genome shotgun (WGS) entry which is preliminary data.</text>
</comment>
<organism evidence="2 3">
    <name type="scientific">Nocardia acididurans</name>
    <dbReference type="NCBI Taxonomy" id="2802282"/>
    <lineage>
        <taxon>Bacteria</taxon>
        <taxon>Bacillati</taxon>
        <taxon>Actinomycetota</taxon>
        <taxon>Actinomycetes</taxon>
        <taxon>Mycobacteriales</taxon>
        <taxon>Nocardiaceae</taxon>
        <taxon>Nocardia</taxon>
    </lineage>
</organism>
<keyword evidence="1" id="KW-0472">Membrane</keyword>
<accession>A0ABS1ME82</accession>
<protein>
    <submittedName>
        <fullName evidence="2">GAP family protein</fullName>
    </submittedName>
</protein>
<evidence type="ECO:0000313" key="3">
    <source>
        <dbReference type="Proteomes" id="UP000602198"/>
    </source>
</evidence>
<dbReference type="EMBL" id="JAERRJ010000013">
    <property type="protein sequence ID" value="MBL1078917.1"/>
    <property type="molecule type" value="Genomic_DNA"/>
</dbReference>